<evidence type="ECO:0000256" key="4">
    <source>
        <dbReference type="ARBA" id="ARBA00023136"/>
    </source>
</evidence>
<organism evidence="6 7">
    <name type="scientific">Rhynchosporium graminicola</name>
    <dbReference type="NCBI Taxonomy" id="2792576"/>
    <lineage>
        <taxon>Eukaryota</taxon>
        <taxon>Fungi</taxon>
        <taxon>Dikarya</taxon>
        <taxon>Ascomycota</taxon>
        <taxon>Pezizomycotina</taxon>
        <taxon>Leotiomycetes</taxon>
        <taxon>Helotiales</taxon>
        <taxon>Ploettnerulaceae</taxon>
        <taxon>Rhynchosporium</taxon>
    </lineage>
</organism>
<accession>A0A1E1L7X3</accession>
<dbReference type="EMBL" id="FJUW01000039">
    <property type="protein sequence ID" value="CZT06643.1"/>
    <property type="molecule type" value="Genomic_DNA"/>
</dbReference>
<dbReference type="PANTHER" id="PTHR23501">
    <property type="entry name" value="MAJOR FACILITATOR SUPERFAMILY"/>
    <property type="match status" value="1"/>
</dbReference>
<dbReference type="Gene3D" id="1.20.1250.20">
    <property type="entry name" value="MFS general substrate transporter like domains"/>
    <property type="match status" value="1"/>
</dbReference>
<feature type="transmembrane region" description="Helical" evidence="5">
    <location>
        <begin position="147"/>
        <end position="171"/>
    </location>
</feature>
<dbReference type="InParanoid" id="A0A1E1L7X3"/>
<comment type="subcellular location">
    <subcellularLocation>
        <location evidence="1">Membrane</location>
        <topology evidence="1">Multi-pass membrane protein</topology>
    </subcellularLocation>
</comment>
<evidence type="ECO:0000313" key="7">
    <source>
        <dbReference type="Proteomes" id="UP000178129"/>
    </source>
</evidence>
<feature type="transmembrane region" description="Helical" evidence="5">
    <location>
        <begin position="229"/>
        <end position="249"/>
    </location>
</feature>
<dbReference type="GO" id="GO:0022857">
    <property type="term" value="F:transmembrane transporter activity"/>
    <property type="evidence" value="ECO:0007669"/>
    <property type="project" value="TreeGrafter"/>
</dbReference>
<evidence type="ECO:0000256" key="1">
    <source>
        <dbReference type="ARBA" id="ARBA00004141"/>
    </source>
</evidence>
<comment type="caution">
    <text evidence="6">The sequence shown here is derived from an EMBL/GenBank/DDBJ whole genome shotgun (WGS) entry which is preliminary data.</text>
</comment>
<name>A0A1E1L7X3_9HELO</name>
<evidence type="ECO:0000256" key="2">
    <source>
        <dbReference type="ARBA" id="ARBA00022692"/>
    </source>
</evidence>
<sequence>MTAVSNPPSISLHAAEDKEHEPQHVGQIATHDQVPGIPITMRKTVSEPLAMMSFKRMMSLIAMALMRTISQIPVYIFGAIPPIIYADIGDANRTGIGAGISELTAPAATSDLAPTAKRGKYIAVLIFMILPFCASIIWAQLIAHYGGWRYCRLLCGVWTAIGFFMTLFFYFPAPRVKSMALTKPPRILALTLVITFVSGANFFSIIMFWPTQAFNVCGHDPVGLGLRGLPARFSILAGAVTVLLCLSVFGGRNKESMIASSILMTDGCGALACANRFNLHQLNSLDLAMRVIGGSIGYTVSYNILIQKFVPNSKHLIGGTIIYKLGIKNATYIGHAIEYTGASLLPTLRTISGIGKNEKAYQMVVLAGQVAFAESYKYVYYASIAFEAVSIVAACFLGNVGEYMDDHVTVVMH</sequence>
<gene>
    <name evidence="6" type="ORF">RCO7_04356</name>
</gene>
<dbReference type="GO" id="GO:0005886">
    <property type="term" value="C:plasma membrane"/>
    <property type="evidence" value="ECO:0007669"/>
    <property type="project" value="TreeGrafter"/>
</dbReference>
<keyword evidence="2 5" id="KW-0812">Transmembrane</keyword>
<dbReference type="SUPFAM" id="SSF103473">
    <property type="entry name" value="MFS general substrate transporter"/>
    <property type="match status" value="1"/>
</dbReference>
<dbReference type="PANTHER" id="PTHR23501:SF109">
    <property type="entry name" value="MAJOR FACILITATOR SUPERFAMILY (MFS) PROFILE DOMAIN-CONTAINING PROTEIN-RELATED"/>
    <property type="match status" value="1"/>
</dbReference>
<feature type="transmembrane region" description="Helical" evidence="5">
    <location>
        <begin position="121"/>
        <end position="141"/>
    </location>
</feature>
<keyword evidence="7" id="KW-1185">Reference proteome</keyword>
<evidence type="ECO:0000313" key="6">
    <source>
        <dbReference type="EMBL" id="CZT06643.1"/>
    </source>
</evidence>
<protein>
    <submittedName>
        <fullName evidence="6">Related to trichothecene efflux pump</fullName>
    </submittedName>
</protein>
<keyword evidence="4 5" id="KW-0472">Membrane</keyword>
<feature type="transmembrane region" description="Helical" evidence="5">
    <location>
        <begin position="378"/>
        <end position="400"/>
    </location>
</feature>
<feature type="transmembrane region" description="Helical" evidence="5">
    <location>
        <begin position="187"/>
        <end position="209"/>
    </location>
</feature>
<proteinExistence type="predicted"/>
<dbReference type="AlphaFoldDB" id="A0A1E1L7X3"/>
<reference evidence="7" key="1">
    <citation type="submission" date="2016-03" db="EMBL/GenBank/DDBJ databases">
        <authorList>
            <person name="Ploux O."/>
        </authorList>
    </citation>
    <scope>NUCLEOTIDE SEQUENCE [LARGE SCALE GENOMIC DNA]</scope>
    <source>
        <strain evidence="7">UK7</strain>
    </source>
</reference>
<evidence type="ECO:0000256" key="5">
    <source>
        <dbReference type="SAM" id="Phobius"/>
    </source>
</evidence>
<dbReference type="InterPro" id="IPR036259">
    <property type="entry name" value="MFS_trans_sf"/>
</dbReference>
<keyword evidence="3 5" id="KW-1133">Transmembrane helix</keyword>
<evidence type="ECO:0000256" key="3">
    <source>
        <dbReference type="ARBA" id="ARBA00022989"/>
    </source>
</evidence>
<dbReference type="Proteomes" id="UP000178129">
    <property type="component" value="Unassembled WGS sequence"/>
</dbReference>